<dbReference type="InterPro" id="IPR039425">
    <property type="entry name" value="RNA_pol_sigma-70-like"/>
</dbReference>
<feature type="domain" description="RNA polymerase sigma-70 region 2" evidence="6">
    <location>
        <begin position="13"/>
        <end position="75"/>
    </location>
</feature>
<evidence type="ECO:0000313" key="8">
    <source>
        <dbReference type="EMBL" id="MBR7618703.1"/>
    </source>
</evidence>
<organism evidence="8 9">
    <name type="scientific">Phenylobacterium glaciei</name>
    <dbReference type="NCBI Taxonomy" id="2803784"/>
    <lineage>
        <taxon>Bacteria</taxon>
        <taxon>Pseudomonadati</taxon>
        <taxon>Pseudomonadota</taxon>
        <taxon>Alphaproteobacteria</taxon>
        <taxon>Caulobacterales</taxon>
        <taxon>Caulobacteraceae</taxon>
        <taxon>Phenylobacterium</taxon>
    </lineage>
</organism>
<dbReference type="AlphaFoldDB" id="A0A941D0M0"/>
<dbReference type="Pfam" id="PF08281">
    <property type="entry name" value="Sigma70_r4_2"/>
    <property type="match status" value="1"/>
</dbReference>
<evidence type="ECO:0000256" key="4">
    <source>
        <dbReference type="ARBA" id="ARBA00023163"/>
    </source>
</evidence>
<keyword evidence="4" id="KW-0804">Transcription</keyword>
<dbReference type="Proteomes" id="UP000622580">
    <property type="component" value="Unassembled WGS sequence"/>
</dbReference>
<dbReference type="InterPro" id="IPR014284">
    <property type="entry name" value="RNA_pol_sigma-70_dom"/>
</dbReference>
<dbReference type="SUPFAM" id="SSF88659">
    <property type="entry name" value="Sigma3 and sigma4 domains of RNA polymerase sigma factors"/>
    <property type="match status" value="1"/>
</dbReference>
<feature type="domain" description="RNA polymerase sigma factor 70 region 4 type 2" evidence="7">
    <location>
        <begin position="113"/>
        <end position="165"/>
    </location>
</feature>
<dbReference type="GO" id="GO:0003677">
    <property type="term" value="F:DNA binding"/>
    <property type="evidence" value="ECO:0007669"/>
    <property type="project" value="InterPro"/>
</dbReference>
<dbReference type="InterPro" id="IPR013249">
    <property type="entry name" value="RNA_pol_sigma70_r4_t2"/>
</dbReference>
<dbReference type="GO" id="GO:0006352">
    <property type="term" value="P:DNA-templated transcription initiation"/>
    <property type="evidence" value="ECO:0007669"/>
    <property type="project" value="InterPro"/>
</dbReference>
<dbReference type="Gene3D" id="1.10.10.10">
    <property type="entry name" value="Winged helix-like DNA-binding domain superfamily/Winged helix DNA-binding domain"/>
    <property type="match status" value="1"/>
</dbReference>
<reference evidence="8" key="1">
    <citation type="submission" date="2021-04" db="EMBL/GenBank/DDBJ databases">
        <title>Draft genome assembly of strain Phenylobacterium sp. 20VBR1 using MiniION and Illumina platforms.</title>
        <authorList>
            <person name="Thomas F.A."/>
            <person name="Krishnan K.P."/>
            <person name="Sinha R.K."/>
        </authorList>
    </citation>
    <scope>NUCLEOTIDE SEQUENCE</scope>
    <source>
        <strain evidence="8">20VBR1</strain>
    </source>
</reference>
<name>A0A941D0M0_9CAUL</name>
<dbReference type="PANTHER" id="PTHR43133:SF63">
    <property type="entry name" value="RNA POLYMERASE SIGMA FACTOR FECI-RELATED"/>
    <property type="match status" value="1"/>
</dbReference>
<dbReference type="InterPro" id="IPR007627">
    <property type="entry name" value="RNA_pol_sigma70_r2"/>
</dbReference>
<dbReference type="GO" id="GO:0016987">
    <property type="term" value="F:sigma factor activity"/>
    <property type="evidence" value="ECO:0007669"/>
    <property type="project" value="UniProtKB-KW"/>
</dbReference>
<feature type="region of interest" description="Disordered" evidence="5">
    <location>
        <begin position="81"/>
        <end position="101"/>
    </location>
</feature>
<evidence type="ECO:0000313" key="9">
    <source>
        <dbReference type="Proteomes" id="UP000622580"/>
    </source>
</evidence>
<evidence type="ECO:0000256" key="1">
    <source>
        <dbReference type="ARBA" id="ARBA00010641"/>
    </source>
</evidence>
<dbReference type="RefSeq" id="WP_215338583.1">
    <property type="nucleotide sequence ID" value="NZ_JAGSGD010000001.1"/>
</dbReference>
<protein>
    <submittedName>
        <fullName evidence="8">Sigma-70 family RNA polymerase sigma factor</fullName>
    </submittedName>
</protein>
<comment type="similarity">
    <text evidence="1">Belongs to the sigma-70 factor family. ECF subfamily.</text>
</comment>
<keyword evidence="9" id="KW-1185">Reference proteome</keyword>
<dbReference type="InterPro" id="IPR013325">
    <property type="entry name" value="RNA_pol_sigma_r2"/>
</dbReference>
<dbReference type="NCBIfam" id="TIGR02937">
    <property type="entry name" value="sigma70-ECF"/>
    <property type="match status" value="1"/>
</dbReference>
<dbReference type="InterPro" id="IPR013324">
    <property type="entry name" value="RNA_pol_sigma_r3/r4-like"/>
</dbReference>
<sequence length="171" mass="19293">MDASDPLLAVYLERRPELVRYFRVRLRSEEAAEDLVQDIYLKISGRPPEDIGNPAAYLYRLGTNLMLDKIKQARRAGHRDAAWRDVHTSASGGEDISETPPADEALDARQRLDQIIETVNDLPPQVREAFRLHKLEGLSHAETAAAMKISRSSVEKHIMASLKRILARVGR</sequence>
<proteinExistence type="inferred from homology"/>
<evidence type="ECO:0000256" key="5">
    <source>
        <dbReference type="SAM" id="MobiDB-lite"/>
    </source>
</evidence>
<evidence type="ECO:0000259" key="6">
    <source>
        <dbReference type="Pfam" id="PF04542"/>
    </source>
</evidence>
<accession>A0A941D0M0</accession>
<dbReference type="Gene3D" id="1.10.1740.10">
    <property type="match status" value="1"/>
</dbReference>
<keyword evidence="3" id="KW-0731">Sigma factor</keyword>
<evidence type="ECO:0000256" key="3">
    <source>
        <dbReference type="ARBA" id="ARBA00023082"/>
    </source>
</evidence>
<evidence type="ECO:0000259" key="7">
    <source>
        <dbReference type="Pfam" id="PF08281"/>
    </source>
</evidence>
<dbReference type="InterPro" id="IPR036388">
    <property type="entry name" value="WH-like_DNA-bd_sf"/>
</dbReference>
<gene>
    <name evidence="8" type="ORF">JKL49_04815</name>
</gene>
<comment type="caution">
    <text evidence="8">The sequence shown here is derived from an EMBL/GenBank/DDBJ whole genome shotgun (WGS) entry which is preliminary data.</text>
</comment>
<keyword evidence="2" id="KW-0805">Transcription regulation</keyword>
<dbReference type="SUPFAM" id="SSF88946">
    <property type="entry name" value="Sigma2 domain of RNA polymerase sigma factors"/>
    <property type="match status" value="1"/>
</dbReference>
<dbReference type="PANTHER" id="PTHR43133">
    <property type="entry name" value="RNA POLYMERASE ECF-TYPE SIGMA FACTO"/>
    <property type="match status" value="1"/>
</dbReference>
<evidence type="ECO:0000256" key="2">
    <source>
        <dbReference type="ARBA" id="ARBA00023015"/>
    </source>
</evidence>
<dbReference type="EMBL" id="JAGSGD010000001">
    <property type="protein sequence ID" value="MBR7618703.1"/>
    <property type="molecule type" value="Genomic_DNA"/>
</dbReference>
<dbReference type="Pfam" id="PF04542">
    <property type="entry name" value="Sigma70_r2"/>
    <property type="match status" value="1"/>
</dbReference>